<protein>
    <submittedName>
        <fullName evidence="1">Glutathione S-transferase</fullName>
        <ecNumber evidence="1">2.5.1.18</ecNumber>
    </submittedName>
</protein>
<dbReference type="OrthoDB" id="9799538at2"/>
<organism evidence="1 2">
    <name type="scientific">Celeribacter marinus</name>
    <dbReference type="NCBI Taxonomy" id="1397108"/>
    <lineage>
        <taxon>Bacteria</taxon>
        <taxon>Pseudomonadati</taxon>
        <taxon>Pseudomonadota</taxon>
        <taxon>Alphaproteobacteria</taxon>
        <taxon>Rhodobacterales</taxon>
        <taxon>Roseobacteraceae</taxon>
        <taxon>Celeribacter</taxon>
    </lineage>
</organism>
<keyword evidence="2" id="KW-1185">Reference proteome</keyword>
<dbReference type="InterPro" id="IPR004045">
    <property type="entry name" value="Glutathione_S-Trfase_N"/>
</dbReference>
<dbReference type="SUPFAM" id="SSF47616">
    <property type="entry name" value="GST C-terminal domain-like"/>
    <property type="match status" value="1"/>
</dbReference>
<dbReference type="EMBL" id="CP012023">
    <property type="protein sequence ID" value="ALI56931.1"/>
    <property type="molecule type" value="Genomic_DNA"/>
</dbReference>
<dbReference type="Gene3D" id="1.20.1050.10">
    <property type="match status" value="1"/>
</dbReference>
<dbReference type="GO" id="GO:0004364">
    <property type="term" value="F:glutathione transferase activity"/>
    <property type="evidence" value="ECO:0007669"/>
    <property type="project" value="UniProtKB-EC"/>
</dbReference>
<gene>
    <name evidence="1" type="ORF">IMCC12053_2984</name>
</gene>
<dbReference type="InterPro" id="IPR036282">
    <property type="entry name" value="Glutathione-S-Trfase_C_sf"/>
</dbReference>
<sequence length="228" mass="25514">MPYDLFIGDKSFSSWSLRGWLLLEKFDIPYTEHMLGLYSGTMAKDMASLAPARLVPTLRTPEGWVVGETSAIAETLAERHPDAGIWPKDDEARSYARWLVGEMHAGFSALRTDCGMQLIYVMKGFSSSDAVKADLARIDDLLGRAMDRFGADGPWLFGDYTAADAFYAPVAARIVGYDLPVSDRLRAYAMTHLNDTAFRKWRREGLKTTYTPMPYDLGLPTQPWPVAD</sequence>
<evidence type="ECO:0000313" key="1">
    <source>
        <dbReference type="EMBL" id="ALI56931.1"/>
    </source>
</evidence>
<evidence type="ECO:0000313" key="2">
    <source>
        <dbReference type="Proteomes" id="UP000064920"/>
    </source>
</evidence>
<dbReference type="AlphaFoldDB" id="A0A0N9ZJN7"/>
<dbReference type="STRING" id="1397108.IMCC12053_2984"/>
<dbReference type="KEGG" id="cmar:IMCC12053_2984"/>
<dbReference type="RefSeq" id="WP_062220303.1">
    <property type="nucleotide sequence ID" value="NZ_CP012023.1"/>
</dbReference>
<dbReference type="CDD" id="cd03194">
    <property type="entry name" value="GST_C_3"/>
    <property type="match status" value="1"/>
</dbReference>
<dbReference type="InterPro" id="IPR036249">
    <property type="entry name" value="Thioredoxin-like_sf"/>
</dbReference>
<dbReference type="SUPFAM" id="SSF52833">
    <property type="entry name" value="Thioredoxin-like"/>
    <property type="match status" value="1"/>
</dbReference>
<dbReference type="PATRIC" id="fig|1397108.4.peg.3067"/>
<dbReference type="Gene3D" id="3.40.30.10">
    <property type="entry name" value="Glutaredoxin"/>
    <property type="match status" value="1"/>
</dbReference>
<dbReference type="Proteomes" id="UP000064920">
    <property type="component" value="Chromosome"/>
</dbReference>
<dbReference type="PROSITE" id="PS50404">
    <property type="entry name" value="GST_NTER"/>
    <property type="match status" value="1"/>
</dbReference>
<dbReference type="EC" id="2.5.1.18" evidence="1"/>
<keyword evidence="1" id="KW-0808">Transferase</keyword>
<accession>A0A0N9ZJN7</accession>
<proteinExistence type="predicted"/>
<name>A0A0N9ZJN7_9RHOB</name>
<reference evidence="1 2" key="1">
    <citation type="submission" date="2015-05" db="EMBL/GenBank/DDBJ databases">
        <authorList>
            <person name="Wang D.B."/>
            <person name="Wang M."/>
        </authorList>
    </citation>
    <scope>NUCLEOTIDE SEQUENCE [LARGE SCALE GENOMIC DNA]</scope>
    <source>
        <strain evidence="1 2">IMCC 12053</strain>
    </source>
</reference>
<dbReference type="Pfam" id="PF13409">
    <property type="entry name" value="GST_N_2"/>
    <property type="match status" value="1"/>
</dbReference>